<dbReference type="Pfam" id="PF12609">
    <property type="entry name" value="DUF3774"/>
    <property type="match status" value="1"/>
</dbReference>
<dbReference type="EMBL" id="EQ973944">
    <property type="protein sequence ID" value="EEF37710.1"/>
    <property type="molecule type" value="Genomic_DNA"/>
</dbReference>
<dbReference type="AlphaFoldDB" id="B9SFC2"/>
<evidence type="ECO:0000313" key="1">
    <source>
        <dbReference type="EMBL" id="EEF37710.1"/>
    </source>
</evidence>
<accession>B9SFC2</accession>
<proteinExistence type="predicted"/>
<reference evidence="2" key="1">
    <citation type="journal article" date="2010" name="Nat. Biotechnol.">
        <title>Draft genome sequence of the oilseed species Ricinus communis.</title>
        <authorList>
            <person name="Chan A.P."/>
            <person name="Crabtree J."/>
            <person name="Zhao Q."/>
            <person name="Lorenzi H."/>
            <person name="Orvis J."/>
            <person name="Puiu D."/>
            <person name="Melake-Berhan A."/>
            <person name="Jones K.M."/>
            <person name="Redman J."/>
            <person name="Chen G."/>
            <person name="Cahoon E.B."/>
            <person name="Gedil M."/>
            <person name="Stanke M."/>
            <person name="Haas B.J."/>
            <person name="Wortman J.R."/>
            <person name="Fraser-Liggett C.M."/>
            <person name="Ravel J."/>
            <person name="Rabinowicz P.D."/>
        </authorList>
    </citation>
    <scope>NUCLEOTIDE SEQUENCE [LARGE SCALE GENOMIC DNA]</scope>
    <source>
        <strain evidence="2">cv. Hale</strain>
    </source>
</reference>
<evidence type="ECO:0000313" key="2">
    <source>
        <dbReference type="Proteomes" id="UP000008311"/>
    </source>
</evidence>
<protein>
    <submittedName>
        <fullName evidence="1">Uncharacterized protein</fullName>
    </submittedName>
</protein>
<dbReference type="Proteomes" id="UP000008311">
    <property type="component" value="Unassembled WGS sequence"/>
</dbReference>
<dbReference type="InParanoid" id="B9SFC2"/>
<keyword evidence="2" id="KW-1185">Reference proteome</keyword>
<name>B9SFC2_RICCO</name>
<gene>
    <name evidence="1" type="ORF">RCOM_1096140</name>
</gene>
<organism evidence="1 2">
    <name type="scientific">Ricinus communis</name>
    <name type="common">Castor bean</name>
    <dbReference type="NCBI Taxonomy" id="3988"/>
    <lineage>
        <taxon>Eukaryota</taxon>
        <taxon>Viridiplantae</taxon>
        <taxon>Streptophyta</taxon>
        <taxon>Embryophyta</taxon>
        <taxon>Tracheophyta</taxon>
        <taxon>Spermatophyta</taxon>
        <taxon>Magnoliopsida</taxon>
        <taxon>eudicotyledons</taxon>
        <taxon>Gunneridae</taxon>
        <taxon>Pentapetalae</taxon>
        <taxon>rosids</taxon>
        <taxon>fabids</taxon>
        <taxon>Malpighiales</taxon>
        <taxon>Euphorbiaceae</taxon>
        <taxon>Acalyphoideae</taxon>
        <taxon>Acalypheae</taxon>
        <taxon>Ricinus</taxon>
    </lineage>
</organism>
<dbReference type="InterPro" id="IPR022251">
    <property type="entry name" value="DUF3774_wound-induced"/>
</dbReference>
<sequence>MSYLSRVCKAAAARSMTAANPDHHGSKWKSTHQCSDASNKTHLFSCNDGGDGESKRKQAEESFQRVMYFNCWAQS</sequence>